<feature type="transmembrane region" description="Helical" evidence="1">
    <location>
        <begin position="112"/>
        <end position="134"/>
    </location>
</feature>
<evidence type="ECO:0000313" key="3">
    <source>
        <dbReference type="Proteomes" id="UP000193642"/>
    </source>
</evidence>
<feature type="transmembrane region" description="Helical" evidence="1">
    <location>
        <begin position="79"/>
        <end position="100"/>
    </location>
</feature>
<dbReference type="EMBL" id="MCGO01000020">
    <property type="protein sequence ID" value="ORY45237.1"/>
    <property type="molecule type" value="Genomic_DNA"/>
</dbReference>
<keyword evidence="1" id="KW-0472">Membrane</keyword>
<evidence type="ECO:0000256" key="1">
    <source>
        <dbReference type="SAM" id="Phobius"/>
    </source>
</evidence>
<evidence type="ECO:0000313" key="2">
    <source>
        <dbReference type="EMBL" id="ORY45237.1"/>
    </source>
</evidence>
<dbReference type="AlphaFoldDB" id="A0A1Y2CEB9"/>
<organism evidence="2 3">
    <name type="scientific">Rhizoclosmatium globosum</name>
    <dbReference type="NCBI Taxonomy" id="329046"/>
    <lineage>
        <taxon>Eukaryota</taxon>
        <taxon>Fungi</taxon>
        <taxon>Fungi incertae sedis</taxon>
        <taxon>Chytridiomycota</taxon>
        <taxon>Chytridiomycota incertae sedis</taxon>
        <taxon>Chytridiomycetes</taxon>
        <taxon>Chytridiales</taxon>
        <taxon>Chytriomycetaceae</taxon>
        <taxon>Rhizoclosmatium</taxon>
    </lineage>
</organism>
<dbReference type="Gene3D" id="1.20.1070.10">
    <property type="entry name" value="Rhodopsin 7-helix transmembrane proteins"/>
    <property type="match status" value="1"/>
</dbReference>
<sequence length="145" mass="16563">MNPYNLPDSSKEFKFNQDTPADTEINVFSSENLFSTATQSDRTRKKSLFDTLTRGRPIVKHESTPMSEELTKLVWKSSILAFGFILSWTPITLVRIIGLFPELHVPYWLQTLAPPCLASSGMWNPVTFFVIGFWDEIKVVFKSKA</sequence>
<dbReference type="Proteomes" id="UP000193642">
    <property type="component" value="Unassembled WGS sequence"/>
</dbReference>
<gene>
    <name evidence="2" type="ORF">BCR33DRAFT_737599</name>
</gene>
<comment type="caution">
    <text evidence="2">The sequence shown here is derived from an EMBL/GenBank/DDBJ whole genome shotgun (WGS) entry which is preliminary data.</text>
</comment>
<keyword evidence="1" id="KW-0812">Transmembrane</keyword>
<proteinExistence type="predicted"/>
<name>A0A1Y2CEB9_9FUNG</name>
<keyword evidence="1" id="KW-1133">Transmembrane helix</keyword>
<protein>
    <submittedName>
        <fullName evidence="2">Uncharacterized protein</fullName>
    </submittedName>
</protein>
<reference evidence="2 3" key="1">
    <citation type="submission" date="2016-07" db="EMBL/GenBank/DDBJ databases">
        <title>Pervasive Adenine N6-methylation of Active Genes in Fungi.</title>
        <authorList>
            <consortium name="DOE Joint Genome Institute"/>
            <person name="Mondo S.J."/>
            <person name="Dannebaum R.O."/>
            <person name="Kuo R.C."/>
            <person name="Labutti K."/>
            <person name="Haridas S."/>
            <person name="Kuo A."/>
            <person name="Salamov A."/>
            <person name="Ahrendt S.R."/>
            <person name="Lipzen A."/>
            <person name="Sullivan W."/>
            <person name="Andreopoulos W.B."/>
            <person name="Clum A."/>
            <person name="Lindquist E."/>
            <person name="Daum C."/>
            <person name="Ramamoorthy G.K."/>
            <person name="Gryganskyi A."/>
            <person name="Culley D."/>
            <person name="Magnuson J.K."/>
            <person name="James T.Y."/>
            <person name="O'Malley M.A."/>
            <person name="Stajich J.E."/>
            <person name="Spatafora J.W."/>
            <person name="Visel A."/>
            <person name="Grigoriev I.V."/>
        </authorList>
    </citation>
    <scope>NUCLEOTIDE SEQUENCE [LARGE SCALE GENOMIC DNA]</scope>
    <source>
        <strain evidence="2 3">JEL800</strain>
    </source>
</reference>
<keyword evidence="3" id="KW-1185">Reference proteome</keyword>
<accession>A0A1Y2CEB9</accession>
<dbReference type="OrthoDB" id="2107950at2759"/>